<organism evidence="1 2">
    <name type="scientific">Clavibacter californiensis</name>
    <dbReference type="NCBI Taxonomy" id="1401995"/>
    <lineage>
        <taxon>Bacteria</taxon>
        <taxon>Bacillati</taxon>
        <taxon>Actinomycetota</taxon>
        <taxon>Actinomycetes</taxon>
        <taxon>Micrococcales</taxon>
        <taxon>Microbacteriaceae</taxon>
        <taxon>Clavibacter</taxon>
    </lineage>
</organism>
<evidence type="ECO:0000313" key="2">
    <source>
        <dbReference type="Proteomes" id="UP000265355"/>
    </source>
</evidence>
<proteinExistence type="predicted"/>
<reference evidence="1 2" key="1">
    <citation type="submission" date="2018-08" db="EMBL/GenBank/DDBJ databases">
        <title>Genome Sequence of Clavibacter michiganensis Subspecies type strains, and the Atypical Peach-Colored Strains Isolated from Tomato.</title>
        <authorList>
            <person name="Osdaghi E."/>
            <person name="Portier P."/>
            <person name="Briand M."/>
            <person name="Jacques M.-A."/>
        </authorList>
    </citation>
    <scope>NUCLEOTIDE SEQUENCE [LARGE SCALE GENOMIC DNA]</scope>
    <source>
        <strain evidence="1 2">CFBP 8216</strain>
    </source>
</reference>
<protein>
    <submittedName>
        <fullName evidence="1">GNAT family N-acetyltransferase</fullName>
    </submittedName>
</protein>
<feature type="non-terminal residue" evidence="1">
    <location>
        <position position="43"/>
    </location>
</feature>
<name>A0ABX9N4X5_9MICO</name>
<sequence length="43" mass="4434">MLAPLVLPVPLAARVPGVQLRRADPADLAPLMELLADDAVSAS</sequence>
<gene>
    <name evidence="1" type="ORF">DZF98_16890</name>
</gene>
<keyword evidence="2" id="KW-1185">Reference proteome</keyword>
<dbReference type="EMBL" id="QWEE01000676">
    <property type="protein sequence ID" value="RII86130.1"/>
    <property type="molecule type" value="Genomic_DNA"/>
</dbReference>
<accession>A0ABX9N4X5</accession>
<evidence type="ECO:0000313" key="1">
    <source>
        <dbReference type="EMBL" id="RII86130.1"/>
    </source>
</evidence>
<comment type="caution">
    <text evidence="1">The sequence shown here is derived from an EMBL/GenBank/DDBJ whole genome shotgun (WGS) entry which is preliminary data.</text>
</comment>
<dbReference type="Proteomes" id="UP000265355">
    <property type="component" value="Unassembled WGS sequence"/>
</dbReference>